<dbReference type="Proteomes" id="UP001152523">
    <property type="component" value="Unassembled WGS sequence"/>
</dbReference>
<evidence type="ECO:0008006" key="3">
    <source>
        <dbReference type="Google" id="ProtNLM"/>
    </source>
</evidence>
<sequence length="72" mass="8281">MAPISMFTPIIEPTSVKQALSHPRWRAVVEEEMAALHRNHTWTLVPRTSQIEELISIQYKFEGIGSNYINSK</sequence>
<proteinExistence type="predicted"/>
<reference evidence="1" key="1">
    <citation type="submission" date="2022-07" db="EMBL/GenBank/DDBJ databases">
        <authorList>
            <person name="Macas J."/>
            <person name="Novak P."/>
            <person name="Neumann P."/>
        </authorList>
    </citation>
    <scope>NUCLEOTIDE SEQUENCE</scope>
</reference>
<accession>A0AAV0DQY5</accession>
<keyword evidence="2" id="KW-1185">Reference proteome</keyword>
<comment type="caution">
    <text evidence="1">The sequence shown here is derived from an EMBL/GenBank/DDBJ whole genome shotgun (WGS) entry which is preliminary data.</text>
</comment>
<organism evidence="1 2">
    <name type="scientific">Cuscuta epithymum</name>
    <dbReference type="NCBI Taxonomy" id="186058"/>
    <lineage>
        <taxon>Eukaryota</taxon>
        <taxon>Viridiplantae</taxon>
        <taxon>Streptophyta</taxon>
        <taxon>Embryophyta</taxon>
        <taxon>Tracheophyta</taxon>
        <taxon>Spermatophyta</taxon>
        <taxon>Magnoliopsida</taxon>
        <taxon>eudicotyledons</taxon>
        <taxon>Gunneridae</taxon>
        <taxon>Pentapetalae</taxon>
        <taxon>asterids</taxon>
        <taxon>lamiids</taxon>
        <taxon>Solanales</taxon>
        <taxon>Convolvulaceae</taxon>
        <taxon>Cuscuteae</taxon>
        <taxon>Cuscuta</taxon>
        <taxon>Cuscuta subgen. Cuscuta</taxon>
    </lineage>
</organism>
<evidence type="ECO:0000313" key="1">
    <source>
        <dbReference type="EMBL" id="CAH9107111.1"/>
    </source>
</evidence>
<dbReference type="EMBL" id="CAMAPF010000141">
    <property type="protein sequence ID" value="CAH9107111.1"/>
    <property type="molecule type" value="Genomic_DNA"/>
</dbReference>
<protein>
    <recommendedName>
        <fullName evidence="3">Mitochondrial protein</fullName>
    </recommendedName>
</protein>
<dbReference type="AlphaFoldDB" id="A0AAV0DQY5"/>
<gene>
    <name evidence="1" type="ORF">CEPIT_LOCUS17832</name>
</gene>
<name>A0AAV0DQY5_9ASTE</name>
<evidence type="ECO:0000313" key="2">
    <source>
        <dbReference type="Proteomes" id="UP001152523"/>
    </source>
</evidence>